<evidence type="ECO:0000256" key="1">
    <source>
        <dbReference type="ARBA" id="ARBA00004245"/>
    </source>
</evidence>
<dbReference type="EMBL" id="JAKJXP020000013">
    <property type="protein sequence ID" value="KAK7755357.1"/>
    <property type="molecule type" value="Genomic_DNA"/>
</dbReference>
<protein>
    <submittedName>
        <fullName evidence="9">NADH:ubiquinone oxidoreductase</fullName>
    </submittedName>
</protein>
<sequence length="596" mass="65243">MMTEPPSSPPGEMATNEESIAWYKRQYEQLADELAEFRESSHELEAELEKDLDAADKRQRELVQKAETLQFEVDEWKEKCRKAKAEANAAQNGLEKEITTLRDANRTLQLRLRDIEVANDDFERQARNTTSSLEDLESKYNVAIERSVMMEEEIKIGEQERERLRIEAQRLREELSDLKVEAEIMQGKIKKSEDRHLSTISTDISIPESPTFENSPRSTASSPLIATPPDDVSLPPASKDTIPNEPPSPPMSDASSTLPRPASRLRTPAPTLRKKSRLPSMDRTITPKPKTSIPNMPPPGMRSVTITKSAPAPARTTTHRTSPHKGAPSASLTHIRTLTAQMQRLEARVQNARSKLPAPTCTPPRASPRSSGIGVHIPSTVTVRSRKRTVGSTTSSVGAEDTPSQSLASRDNPHKHAPRLSMSGVSRLSFGPQPNRTSHYDPDSSGISISRPSSRASLSNGWARPERPASRTEIARPMSRTSFSGARTPLGLRPRSSIGGSLHSHSHSQSISEAVDDYCIPDDRTPSRRGTYSKFDPDSSTSSIPGPSAIPLPRRMSGGASAASASTSSHAVRRTSGGLSRDGGRARKLSDLGETY</sequence>
<dbReference type="PANTHER" id="PTHR10921:SF1">
    <property type="entry name" value="NUCLEAR DISTRIBUTION PROTEIN NUDE HOMOLOG"/>
    <property type="match status" value="1"/>
</dbReference>
<feature type="compositionally biased region" description="Low complexity" evidence="7">
    <location>
        <begin position="443"/>
        <end position="459"/>
    </location>
</feature>
<evidence type="ECO:0000256" key="7">
    <source>
        <dbReference type="SAM" id="MobiDB-lite"/>
    </source>
</evidence>
<dbReference type="PANTHER" id="PTHR10921">
    <property type="entry name" value="NUCLEAR DISTRIBUTION PROTEIN NUDE HOMOLOG 1"/>
    <property type="match status" value="1"/>
</dbReference>
<comment type="similarity">
    <text evidence="2">Belongs to the nudE family.</text>
</comment>
<dbReference type="GO" id="GO:0000132">
    <property type="term" value="P:establishment of mitotic spindle orientation"/>
    <property type="evidence" value="ECO:0007669"/>
    <property type="project" value="TreeGrafter"/>
</dbReference>
<dbReference type="GO" id="GO:0051642">
    <property type="term" value="P:centrosome localization"/>
    <property type="evidence" value="ECO:0007669"/>
    <property type="project" value="TreeGrafter"/>
</dbReference>
<feature type="region of interest" description="Disordered" evidence="7">
    <location>
        <begin position="189"/>
        <end position="330"/>
    </location>
</feature>
<feature type="compositionally biased region" description="Basic and acidic residues" evidence="7">
    <location>
        <begin position="464"/>
        <end position="474"/>
    </location>
</feature>
<feature type="compositionally biased region" description="Polar residues" evidence="7">
    <location>
        <begin position="390"/>
        <end position="409"/>
    </location>
</feature>
<keyword evidence="4" id="KW-0493">Microtubule</keyword>
<feature type="region of interest" description="Disordered" evidence="7">
    <location>
        <begin position="350"/>
        <end position="596"/>
    </location>
</feature>
<feature type="compositionally biased region" description="Low complexity" evidence="7">
    <location>
        <begin position="557"/>
        <end position="576"/>
    </location>
</feature>
<proteinExistence type="inferred from homology"/>
<evidence type="ECO:0000313" key="9">
    <source>
        <dbReference type="EMBL" id="KAK7755357.1"/>
    </source>
</evidence>
<keyword evidence="3" id="KW-0963">Cytoplasm</keyword>
<evidence type="ECO:0000259" key="8">
    <source>
        <dbReference type="Pfam" id="PF04880"/>
    </source>
</evidence>
<name>A0AAN9YUS0_9PEZI</name>
<keyword evidence="6" id="KW-0206">Cytoskeleton</keyword>
<evidence type="ECO:0000256" key="5">
    <source>
        <dbReference type="ARBA" id="ARBA00023054"/>
    </source>
</evidence>
<dbReference type="Gene3D" id="6.10.250.1080">
    <property type="match status" value="1"/>
</dbReference>
<dbReference type="GO" id="GO:0005871">
    <property type="term" value="C:kinesin complex"/>
    <property type="evidence" value="ECO:0007669"/>
    <property type="project" value="TreeGrafter"/>
</dbReference>
<evidence type="ECO:0000256" key="3">
    <source>
        <dbReference type="ARBA" id="ARBA00022490"/>
    </source>
</evidence>
<dbReference type="GO" id="GO:0008017">
    <property type="term" value="F:microtubule binding"/>
    <property type="evidence" value="ECO:0007669"/>
    <property type="project" value="InterPro"/>
</dbReference>
<dbReference type="GO" id="GO:0047496">
    <property type="term" value="P:vesicle transport along microtubule"/>
    <property type="evidence" value="ECO:0007669"/>
    <property type="project" value="TreeGrafter"/>
</dbReference>
<dbReference type="InterPro" id="IPR006964">
    <property type="entry name" value="NUDE_dom"/>
</dbReference>
<keyword evidence="5" id="KW-0175">Coiled coil</keyword>
<comment type="caution">
    <text evidence="9">The sequence shown here is derived from an EMBL/GenBank/DDBJ whole genome shotgun (WGS) entry which is preliminary data.</text>
</comment>
<feature type="domain" description="NUDE" evidence="8">
    <location>
        <begin position="132"/>
        <end position="260"/>
    </location>
</feature>
<comment type="subcellular location">
    <subcellularLocation>
        <location evidence="1">Cytoplasm</location>
        <location evidence="1">Cytoskeleton</location>
    </subcellularLocation>
</comment>
<accession>A0AAN9YUS0</accession>
<dbReference type="Pfam" id="PF04880">
    <property type="entry name" value="NUDE_C"/>
    <property type="match status" value="1"/>
</dbReference>
<dbReference type="GO" id="GO:0005874">
    <property type="term" value="C:microtubule"/>
    <property type="evidence" value="ECO:0007669"/>
    <property type="project" value="UniProtKB-KW"/>
</dbReference>
<dbReference type="GO" id="GO:0007020">
    <property type="term" value="P:microtubule nucleation"/>
    <property type="evidence" value="ECO:0007669"/>
    <property type="project" value="TreeGrafter"/>
</dbReference>
<reference evidence="9 10" key="1">
    <citation type="submission" date="2024-02" db="EMBL/GenBank/DDBJ databases">
        <title>De novo assembly and annotation of 12 fungi associated with fruit tree decline syndrome in Ontario, Canada.</title>
        <authorList>
            <person name="Sulman M."/>
            <person name="Ellouze W."/>
            <person name="Ilyukhin E."/>
        </authorList>
    </citation>
    <scope>NUCLEOTIDE SEQUENCE [LARGE SCALE GENOMIC DNA]</scope>
    <source>
        <strain evidence="9 10">M11/M66-122</strain>
    </source>
</reference>
<dbReference type="InterPro" id="IPR033494">
    <property type="entry name" value="NUDE"/>
</dbReference>
<dbReference type="GO" id="GO:0007059">
    <property type="term" value="P:chromosome segregation"/>
    <property type="evidence" value="ECO:0007669"/>
    <property type="project" value="TreeGrafter"/>
</dbReference>
<gene>
    <name evidence="9" type="primary">NDE1_1</name>
    <name evidence="9" type="ORF">SLS62_002583</name>
</gene>
<evidence type="ECO:0000313" key="10">
    <source>
        <dbReference type="Proteomes" id="UP001320420"/>
    </source>
</evidence>
<feature type="compositionally biased region" description="Low complexity" evidence="7">
    <location>
        <begin position="496"/>
        <end position="512"/>
    </location>
</feature>
<feature type="compositionally biased region" description="Basic and acidic residues" evidence="7">
    <location>
        <begin position="582"/>
        <end position="596"/>
    </location>
</feature>
<evidence type="ECO:0000256" key="6">
    <source>
        <dbReference type="ARBA" id="ARBA00023212"/>
    </source>
</evidence>
<dbReference type="AlphaFoldDB" id="A0AAN9YUS0"/>
<evidence type="ECO:0000256" key="4">
    <source>
        <dbReference type="ARBA" id="ARBA00022701"/>
    </source>
</evidence>
<feature type="compositionally biased region" description="Polar residues" evidence="7">
    <location>
        <begin position="211"/>
        <end position="224"/>
    </location>
</feature>
<dbReference type="Proteomes" id="UP001320420">
    <property type="component" value="Unassembled WGS sequence"/>
</dbReference>
<dbReference type="GO" id="GO:0000776">
    <property type="term" value="C:kinetochore"/>
    <property type="evidence" value="ECO:0007669"/>
    <property type="project" value="TreeGrafter"/>
</dbReference>
<keyword evidence="10" id="KW-1185">Reference proteome</keyword>
<evidence type="ECO:0000256" key="2">
    <source>
        <dbReference type="ARBA" id="ARBA00007429"/>
    </source>
</evidence>
<organism evidence="9 10">
    <name type="scientific">Diatrype stigma</name>
    <dbReference type="NCBI Taxonomy" id="117547"/>
    <lineage>
        <taxon>Eukaryota</taxon>
        <taxon>Fungi</taxon>
        <taxon>Dikarya</taxon>
        <taxon>Ascomycota</taxon>
        <taxon>Pezizomycotina</taxon>
        <taxon>Sordariomycetes</taxon>
        <taxon>Xylariomycetidae</taxon>
        <taxon>Xylariales</taxon>
        <taxon>Diatrypaceae</taxon>
        <taxon>Diatrype</taxon>
    </lineage>
</organism>